<gene>
    <name evidence="12" type="ORF">E3C22_14000</name>
</gene>
<evidence type="ECO:0000256" key="10">
    <source>
        <dbReference type="RuleBase" id="RU364125"/>
    </source>
</evidence>
<evidence type="ECO:0000256" key="9">
    <source>
        <dbReference type="ARBA" id="ARBA00023136"/>
    </source>
</evidence>
<dbReference type="GO" id="GO:0071973">
    <property type="term" value="P:bacterial-type flagellum-dependent cell motility"/>
    <property type="evidence" value="ECO:0007669"/>
    <property type="project" value="InterPro"/>
</dbReference>
<evidence type="ECO:0000256" key="8">
    <source>
        <dbReference type="ARBA" id="ARBA00022989"/>
    </source>
</evidence>
<dbReference type="Proteomes" id="UP000298179">
    <property type="component" value="Unassembled WGS sequence"/>
</dbReference>
<evidence type="ECO:0000256" key="2">
    <source>
        <dbReference type="ARBA" id="ARBA00004162"/>
    </source>
</evidence>
<evidence type="ECO:0000313" key="13">
    <source>
        <dbReference type="Proteomes" id="UP000298179"/>
    </source>
</evidence>
<feature type="compositionally biased region" description="Low complexity" evidence="11">
    <location>
        <begin position="55"/>
        <end position="65"/>
    </location>
</feature>
<evidence type="ECO:0000256" key="1">
    <source>
        <dbReference type="ARBA" id="ARBA00002254"/>
    </source>
</evidence>
<proteinExistence type="inferred from homology"/>
<comment type="similarity">
    <text evidence="3 10">Belongs to the FliL family.</text>
</comment>
<dbReference type="Pfam" id="PF03748">
    <property type="entry name" value="FliL"/>
    <property type="match status" value="1"/>
</dbReference>
<keyword evidence="5 10" id="KW-0145">Chemotaxis</keyword>
<dbReference type="InterPro" id="IPR005503">
    <property type="entry name" value="FliL"/>
</dbReference>
<keyword evidence="9 10" id="KW-0472">Membrane</keyword>
<feature type="transmembrane region" description="Helical" evidence="10">
    <location>
        <begin position="20"/>
        <end position="42"/>
    </location>
</feature>
<dbReference type="EMBL" id="SOZD01000004">
    <property type="protein sequence ID" value="TFF21789.1"/>
    <property type="molecule type" value="Genomic_DNA"/>
</dbReference>
<keyword evidence="7 10" id="KW-0283">Flagellar rotation</keyword>
<evidence type="ECO:0000256" key="5">
    <source>
        <dbReference type="ARBA" id="ARBA00022500"/>
    </source>
</evidence>
<keyword evidence="6 10" id="KW-0812">Transmembrane</keyword>
<keyword evidence="4" id="KW-1003">Cell membrane</keyword>
<keyword evidence="12" id="KW-0969">Cilium</keyword>
<comment type="caution">
    <text evidence="12">The sequence shown here is derived from an EMBL/GenBank/DDBJ whole genome shotgun (WGS) entry which is preliminary data.</text>
</comment>
<comment type="function">
    <text evidence="1 10">Controls the rotational direction of flagella during chemotaxis.</text>
</comment>
<organism evidence="12 13">
    <name type="scientific">Jiella endophytica</name>
    <dbReference type="NCBI Taxonomy" id="2558362"/>
    <lineage>
        <taxon>Bacteria</taxon>
        <taxon>Pseudomonadati</taxon>
        <taxon>Pseudomonadota</taxon>
        <taxon>Alphaproteobacteria</taxon>
        <taxon>Hyphomicrobiales</taxon>
        <taxon>Aurantimonadaceae</taxon>
        <taxon>Jiella</taxon>
    </lineage>
</organism>
<dbReference type="GO" id="GO:0006935">
    <property type="term" value="P:chemotaxis"/>
    <property type="evidence" value="ECO:0007669"/>
    <property type="project" value="UniProtKB-KW"/>
</dbReference>
<dbReference type="GO" id="GO:0005886">
    <property type="term" value="C:plasma membrane"/>
    <property type="evidence" value="ECO:0007669"/>
    <property type="project" value="UniProtKB-SubCell"/>
</dbReference>
<accession>A0A4Y8RGD5</accession>
<comment type="subcellular location">
    <subcellularLocation>
        <location evidence="10">Cell inner membrane</location>
    </subcellularLocation>
    <subcellularLocation>
        <location evidence="2">Cell membrane</location>
        <topology evidence="2">Single-pass membrane protein</topology>
    </subcellularLocation>
</comment>
<reference evidence="12 13" key="1">
    <citation type="submission" date="2019-03" db="EMBL/GenBank/DDBJ databases">
        <title>Jiella endophytica sp. nov., a novel endophytic bacterium isolated from root of Ficus microcarpa Linn. f.</title>
        <authorList>
            <person name="Tuo L."/>
        </authorList>
    </citation>
    <scope>NUCLEOTIDE SEQUENCE [LARGE SCALE GENOMIC DNA]</scope>
    <source>
        <strain evidence="12 13">CBS5Q-3</strain>
    </source>
</reference>
<name>A0A4Y8RGD5_9HYPH</name>
<keyword evidence="12" id="KW-0966">Cell projection</keyword>
<keyword evidence="8 10" id="KW-1133">Transmembrane helix</keyword>
<keyword evidence="10" id="KW-0997">Cell inner membrane</keyword>
<evidence type="ECO:0000256" key="11">
    <source>
        <dbReference type="SAM" id="MobiDB-lite"/>
    </source>
</evidence>
<evidence type="ECO:0000256" key="3">
    <source>
        <dbReference type="ARBA" id="ARBA00008281"/>
    </source>
</evidence>
<evidence type="ECO:0000313" key="12">
    <source>
        <dbReference type="EMBL" id="TFF21789.1"/>
    </source>
</evidence>
<dbReference type="AlphaFoldDB" id="A0A4Y8RGD5"/>
<evidence type="ECO:0000256" key="7">
    <source>
        <dbReference type="ARBA" id="ARBA00022779"/>
    </source>
</evidence>
<evidence type="ECO:0000256" key="6">
    <source>
        <dbReference type="ARBA" id="ARBA00022692"/>
    </source>
</evidence>
<dbReference type="RefSeq" id="WP_134762672.1">
    <property type="nucleotide sequence ID" value="NZ_SOZD01000004.1"/>
</dbReference>
<protein>
    <recommendedName>
        <fullName evidence="10">Flagellar protein FliL</fullName>
    </recommendedName>
</protein>
<sequence>MAEIDLPDLDDDGGGKKKGGMMPTIIAGVVVTLVAAGGGAGLGSMLAASAPPPAEAAAPAAADPHAAADDGHGTADGEKKSDIAAAEEDALPLQLIELKPVLTNIYSPSDSWLRIEASLVVRQDGSVNGEVLAAEIESDTLAFLRSVQLAQVEGSRGLLHLRDDLRERAKLRSPAVVDYLIRAMVAE</sequence>
<dbReference type="GO" id="GO:0009425">
    <property type="term" value="C:bacterial-type flagellum basal body"/>
    <property type="evidence" value="ECO:0007669"/>
    <property type="project" value="InterPro"/>
</dbReference>
<evidence type="ECO:0000256" key="4">
    <source>
        <dbReference type="ARBA" id="ARBA00022475"/>
    </source>
</evidence>
<dbReference type="OrthoDB" id="7908910at2"/>
<feature type="compositionally biased region" description="Basic and acidic residues" evidence="11">
    <location>
        <begin position="66"/>
        <end position="80"/>
    </location>
</feature>
<keyword evidence="12" id="KW-0282">Flagellum</keyword>
<keyword evidence="13" id="KW-1185">Reference proteome</keyword>
<feature type="region of interest" description="Disordered" evidence="11">
    <location>
        <begin position="55"/>
        <end position="80"/>
    </location>
</feature>